<dbReference type="Gene3D" id="2.30.30.100">
    <property type="match status" value="1"/>
</dbReference>
<accession>A0A4V3FE18</accession>
<evidence type="ECO:0000256" key="1">
    <source>
        <dbReference type="ARBA" id="ARBA00022475"/>
    </source>
</evidence>
<dbReference type="EMBL" id="SOCA01000012">
    <property type="protein sequence ID" value="TDU64120.1"/>
    <property type="molecule type" value="Genomic_DNA"/>
</dbReference>
<reference evidence="7 8" key="1">
    <citation type="submission" date="2019-03" db="EMBL/GenBank/DDBJ databases">
        <title>Genomic Encyclopedia of Archaeal and Bacterial Type Strains, Phase II (KMG-II): from individual species to whole genera.</title>
        <authorList>
            <person name="Goeker M."/>
        </authorList>
    </citation>
    <scope>NUCLEOTIDE SEQUENCE [LARGE SCALE GENOMIC DNA]</scope>
    <source>
        <strain evidence="7 8">ATCC 25309</strain>
    </source>
</reference>
<proteinExistence type="predicted"/>
<dbReference type="InterPro" id="IPR010305">
    <property type="entry name" value="YgdI/YgdR-like"/>
</dbReference>
<dbReference type="RefSeq" id="WP_166647417.1">
    <property type="nucleotide sequence ID" value="NZ_SOCA01000012.1"/>
</dbReference>
<dbReference type="PROSITE" id="PS51257">
    <property type="entry name" value="PROKAR_LIPOPROTEIN"/>
    <property type="match status" value="1"/>
</dbReference>
<evidence type="ECO:0000256" key="4">
    <source>
        <dbReference type="ARBA" id="ARBA00023139"/>
    </source>
</evidence>
<dbReference type="NCBIfam" id="NF033216">
    <property type="entry name" value="lipo_YgdI_YgdR"/>
    <property type="match status" value="1"/>
</dbReference>
<keyword evidence="3" id="KW-0472">Membrane</keyword>
<protein>
    <submittedName>
        <fullName evidence="7">Uncharacterized protein DUF903</fullName>
    </submittedName>
</protein>
<comment type="caution">
    <text evidence="7">The sequence shown here is derived from an EMBL/GenBank/DDBJ whole genome shotgun (WGS) entry which is preliminary data.</text>
</comment>
<dbReference type="InterPro" id="IPR047807">
    <property type="entry name" value="YgdI/YgdR-like_SH3-like"/>
</dbReference>
<name>A0A4V3FE18_9BACT</name>
<keyword evidence="2" id="KW-0732">Signal</keyword>
<keyword evidence="5" id="KW-0449">Lipoprotein</keyword>
<gene>
    <name evidence="7" type="ORF">EI77_04304</name>
</gene>
<keyword evidence="4" id="KW-0564">Palmitate</keyword>
<dbReference type="AlphaFoldDB" id="A0A4V3FE18"/>
<dbReference type="Pfam" id="PF06004">
    <property type="entry name" value="DUF903"/>
    <property type="match status" value="1"/>
</dbReference>
<evidence type="ECO:0000313" key="8">
    <source>
        <dbReference type="Proteomes" id="UP000295662"/>
    </source>
</evidence>
<evidence type="ECO:0000313" key="7">
    <source>
        <dbReference type="EMBL" id="TDU64120.1"/>
    </source>
</evidence>
<dbReference type="InterPro" id="IPR010920">
    <property type="entry name" value="LSM_dom_sf"/>
</dbReference>
<dbReference type="Proteomes" id="UP000295662">
    <property type="component" value="Unassembled WGS sequence"/>
</dbReference>
<organism evidence="7 8">
    <name type="scientific">Prosthecobacter fusiformis</name>
    <dbReference type="NCBI Taxonomy" id="48464"/>
    <lineage>
        <taxon>Bacteria</taxon>
        <taxon>Pseudomonadati</taxon>
        <taxon>Verrucomicrobiota</taxon>
        <taxon>Verrucomicrobiia</taxon>
        <taxon>Verrucomicrobiales</taxon>
        <taxon>Verrucomicrobiaceae</taxon>
        <taxon>Prosthecobacter</taxon>
    </lineage>
</organism>
<evidence type="ECO:0000256" key="2">
    <source>
        <dbReference type="ARBA" id="ARBA00022729"/>
    </source>
</evidence>
<dbReference type="SUPFAM" id="SSF50182">
    <property type="entry name" value="Sm-like ribonucleoproteins"/>
    <property type="match status" value="1"/>
</dbReference>
<sequence length="76" mass="8763">MPLILRTFSIVALAFTLAGCESTGSYKITLKDGRQYLCKGRPEYQGKTGYYRYKTFQDRLSLLRADEVLMIEEQDT</sequence>
<evidence type="ECO:0000256" key="5">
    <source>
        <dbReference type="ARBA" id="ARBA00023288"/>
    </source>
</evidence>
<keyword evidence="1" id="KW-1003">Cell membrane</keyword>
<feature type="domain" description="Lipoprotein YgdI/YgdR-like SH3-like" evidence="6">
    <location>
        <begin position="26"/>
        <end position="68"/>
    </location>
</feature>
<evidence type="ECO:0000256" key="3">
    <source>
        <dbReference type="ARBA" id="ARBA00023136"/>
    </source>
</evidence>
<keyword evidence="8" id="KW-1185">Reference proteome</keyword>
<evidence type="ECO:0000259" key="6">
    <source>
        <dbReference type="Pfam" id="PF06004"/>
    </source>
</evidence>